<dbReference type="EMBL" id="CAJGYO010000007">
    <property type="protein sequence ID" value="CAD6243100.1"/>
    <property type="molecule type" value="Genomic_DNA"/>
</dbReference>
<dbReference type="OrthoDB" id="786266at2759"/>
<accession>A0A811PFB8</accession>
<comment type="caution">
    <text evidence="1">The sequence shown here is derived from an EMBL/GenBank/DDBJ whole genome shotgun (WGS) entry which is preliminary data.</text>
</comment>
<reference evidence="1" key="1">
    <citation type="submission" date="2020-10" db="EMBL/GenBank/DDBJ databases">
        <authorList>
            <person name="Han B."/>
            <person name="Lu T."/>
            <person name="Zhao Q."/>
            <person name="Huang X."/>
            <person name="Zhao Y."/>
        </authorList>
    </citation>
    <scope>NUCLEOTIDE SEQUENCE</scope>
</reference>
<gene>
    <name evidence="1" type="ORF">NCGR_LOCUS28383</name>
</gene>
<proteinExistence type="predicted"/>
<dbReference type="AlphaFoldDB" id="A0A811PFB8"/>
<organism evidence="1 2">
    <name type="scientific">Miscanthus lutarioriparius</name>
    <dbReference type="NCBI Taxonomy" id="422564"/>
    <lineage>
        <taxon>Eukaryota</taxon>
        <taxon>Viridiplantae</taxon>
        <taxon>Streptophyta</taxon>
        <taxon>Embryophyta</taxon>
        <taxon>Tracheophyta</taxon>
        <taxon>Spermatophyta</taxon>
        <taxon>Magnoliopsida</taxon>
        <taxon>Liliopsida</taxon>
        <taxon>Poales</taxon>
        <taxon>Poaceae</taxon>
        <taxon>PACMAD clade</taxon>
        <taxon>Panicoideae</taxon>
        <taxon>Andropogonodae</taxon>
        <taxon>Andropogoneae</taxon>
        <taxon>Saccharinae</taxon>
        <taxon>Miscanthus</taxon>
    </lineage>
</organism>
<evidence type="ECO:0000313" key="2">
    <source>
        <dbReference type="Proteomes" id="UP000604825"/>
    </source>
</evidence>
<sequence>MEEAKPSAMTYIRQWHTKIWTRSQFGTHCKVDYVTNNLTECFNNWIKKFKGLNLDDLMDKIRQLIMDKWDVRRTVSRKIEGIILPHIIKNLKEQSRNMDMDV</sequence>
<evidence type="ECO:0000313" key="1">
    <source>
        <dbReference type="EMBL" id="CAD6243100.1"/>
    </source>
</evidence>
<dbReference type="Proteomes" id="UP000604825">
    <property type="component" value="Unassembled WGS sequence"/>
</dbReference>
<protein>
    <submittedName>
        <fullName evidence="1">Uncharacterized protein</fullName>
    </submittedName>
</protein>
<keyword evidence="2" id="KW-1185">Reference proteome</keyword>
<name>A0A811PFB8_9POAL</name>